<evidence type="ECO:0000313" key="2">
    <source>
        <dbReference type="EMBL" id="JAH76653.1"/>
    </source>
</evidence>
<reference evidence="2" key="2">
    <citation type="journal article" date="2015" name="Fish Shellfish Immunol.">
        <title>Early steps in the European eel (Anguilla anguilla)-Vibrio vulnificus interaction in the gills: Role of the RtxA13 toxin.</title>
        <authorList>
            <person name="Callol A."/>
            <person name="Pajuelo D."/>
            <person name="Ebbesson L."/>
            <person name="Teles M."/>
            <person name="MacKenzie S."/>
            <person name="Amaro C."/>
        </authorList>
    </citation>
    <scope>NUCLEOTIDE SEQUENCE</scope>
</reference>
<dbReference type="AlphaFoldDB" id="A0A0E9VHF5"/>
<evidence type="ECO:0000256" key="1">
    <source>
        <dbReference type="SAM" id="SignalP"/>
    </source>
</evidence>
<name>A0A0E9VHF5_ANGAN</name>
<sequence length="55" mass="6392">MKELLQIISVWIWSWPSACTTTQILCIVHKQHGYLNFNQNVPVRSGPHVCLLHFC</sequence>
<keyword evidence="1" id="KW-0732">Signal</keyword>
<reference evidence="2" key="1">
    <citation type="submission" date="2014-11" db="EMBL/GenBank/DDBJ databases">
        <authorList>
            <person name="Amaro Gonzalez C."/>
        </authorList>
    </citation>
    <scope>NUCLEOTIDE SEQUENCE</scope>
</reference>
<feature type="chain" id="PRO_5002434042" evidence="1">
    <location>
        <begin position="20"/>
        <end position="55"/>
    </location>
</feature>
<proteinExistence type="predicted"/>
<dbReference type="EMBL" id="GBXM01031924">
    <property type="protein sequence ID" value="JAH76653.1"/>
    <property type="molecule type" value="Transcribed_RNA"/>
</dbReference>
<organism evidence="2">
    <name type="scientific">Anguilla anguilla</name>
    <name type="common">European freshwater eel</name>
    <name type="synonym">Muraena anguilla</name>
    <dbReference type="NCBI Taxonomy" id="7936"/>
    <lineage>
        <taxon>Eukaryota</taxon>
        <taxon>Metazoa</taxon>
        <taxon>Chordata</taxon>
        <taxon>Craniata</taxon>
        <taxon>Vertebrata</taxon>
        <taxon>Euteleostomi</taxon>
        <taxon>Actinopterygii</taxon>
        <taxon>Neopterygii</taxon>
        <taxon>Teleostei</taxon>
        <taxon>Anguilliformes</taxon>
        <taxon>Anguillidae</taxon>
        <taxon>Anguilla</taxon>
    </lineage>
</organism>
<accession>A0A0E9VHF5</accession>
<protein>
    <submittedName>
        <fullName evidence="2">Uncharacterized protein</fullName>
    </submittedName>
</protein>
<feature type="signal peptide" evidence="1">
    <location>
        <begin position="1"/>
        <end position="19"/>
    </location>
</feature>